<proteinExistence type="predicted"/>
<sequence length="183" mass="20461">MRSLSVLITALTIPLGVAGQIMTPEEVSELPYNHPVIVDVVAGPPEADSIEAYTRIVWMDPITHERHIEEEVEVRTSNTLLLNVVVASPHRPATCTLMVSFDDRRVLERTVRLQANGIVQESLELDVTSGRHTLSVEVTDGGTEDIVSCNLRVEPSEGNGGENNQVHPFQGLVLWPRRRRRRW</sequence>
<dbReference type="AlphaFoldDB" id="A0A832WSG9"/>
<reference evidence="1" key="1">
    <citation type="journal article" date="2020" name="bioRxiv">
        <title>A rank-normalized archaeal taxonomy based on genome phylogeny resolves widespread incomplete and uneven classifications.</title>
        <authorList>
            <person name="Rinke C."/>
            <person name="Chuvochina M."/>
            <person name="Mussig A.J."/>
            <person name="Chaumeil P.-A."/>
            <person name="Waite D.W."/>
            <person name="Whitman W.B."/>
            <person name="Parks D.H."/>
            <person name="Hugenholtz P."/>
        </authorList>
    </citation>
    <scope>NUCLEOTIDE SEQUENCE</scope>
    <source>
        <strain evidence="1">UBA8853</strain>
    </source>
</reference>
<accession>A0A832WSG9</accession>
<dbReference type="GeneID" id="1478198"/>
<dbReference type="EMBL" id="DUJS01000005">
    <property type="protein sequence ID" value="HII71076.1"/>
    <property type="molecule type" value="Genomic_DNA"/>
</dbReference>
<name>A0A832WSG9_9EURY</name>
<comment type="caution">
    <text evidence="1">The sequence shown here is derived from an EMBL/GenBank/DDBJ whole genome shotgun (WGS) entry which is preliminary data.</text>
</comment>
<protein>
    <submittedName>
        <fullName evidence="1">Uncharacterized protein</fullName>
    </submittedName>
</protein>
<gene>
    <name evidence="1" type="ORF">HA336_07595</name>
</gene>
<organism evidence="1 2">
    <name type="scientific">Methanopyrus kandleri</name>
    <dbReference type="NCBI Taxonomy" id="2320"/>
    <lineage>
        <taxon>Archaea</taxon>
        <taxon>Methanobacteriati</taxon>
        <taxon>Methanobacteriota</taxon>
        <taxon>Methanomada group</taxon>
        <taxon>Methanopyri</taxon>
        <taxon>Methanopyrales</taxon>
        <taxon>Methanopyraceae</taxon>
        <taxon>Methanopyrus</taxon>
    </lineage>
</organism>
<evidence type="ECO:0000313" key="1">
    <source>
        <dbReference type="EMBL" id="HII71076.1"/>
    </source>
</evidence>
<dbReference type="Proteomes" id="UP000619545">
    <property type="component" value="Unassembled WGS sequence"/>
</dbReference>
<dbReference type="RefSeq" id="WP_011019971.1">
    <property type="nucleotide sequence ID" value="NZ_DUJS01000005.1"/>
</dbReference>
<evidence type="ECO:0000313" key="2">
    <source>
        <dbReference type="Proteomes" id="UP000619545"/>
    </source>
</evidence>